<dbReference type="GO" id="GO:0005525">
    <property type="term" value="F:GTP binding"/>
    <property type="evidence" value="ECO:0007669"/>
    <property type="project" value="UniProtKB-KW"/>
</dbReference>
<dbReference type="AlphaFoldDB" id="A0A2D0QN02"/>
<protein>
    <recommendedName>
        <fullName evidence="14">GTPase IMAP family member 8</fullName>
    </recommendedName>
    <alternativeName>
        <fullName evidence="15">Immune-associated nucleotide-binding protein 9</fullName>
    </alternativeName>
</protein>
<evidence type="ECO:0000256" key="1">
    <source>
        <dbReference type="ARBA" id="ARBA00004173"/>
    </source>
</evidence>
<keyword evidence="16" id="KW-0812">Transmembrane</keyword>
<dbReference type="RefSeq" id="XP_017319868.1">
    <property type="nucleotide sequence ID" value="XM_017464379.3"/>
</dbReference>
<dbReference type="Gene3D" id="3.40.50.300">
    <property type="entry name" value="P-loop containing nucleotide triphosphate hydrolases"/>
    <property type="match status" value="1"/>
</dbReference>
<dbReference type="GO" id="GO:0005783">
    <property type="term" value="C:endoplasmic reticulum"/>
    <property type="evidence" value="ECO:0007669"/>
    <property type="project" value="UniProtKB-SubCell"/>
</dbReference>
<dbReference type="InterPro" id="IPR045058">
    <property type="entry name" value="GIMA/IAN/Toc"/>
</dbReference>
<keyword evidence="6" id="KW-0963">Cytoplasm</keyword>
<evidence type="ECO:0000256" key="4">
    <source>
        <dbReference type="ARBA" id="ARBA00004555"/>
    </source>
</evidence>
<keyword evidence="16" id="KW-0472">Membrane</keyword>
<evidence type="ECO:0000256" key="15">
    <source>
        <dbReference type="ARBA" id="ARBA00077278"/>
    </source>
</evidence>
<dbReference type="SUPFAM" id="SSF52540">
    <property type="entry name" value="P-loop containing nucleoside triphosphate hydrolases"/>
    <property type="match status" value="1"/>
</dbReference>
<dbReference type="KEGG" id="ipu:108263508"/>
<evidence type="ECO:0000259" key="17">
    <source>
        <dbReference type="PROSITE" id="PS51720"/>
    </source>
</evidence>
<feature type="transmembrane region" description="Helical" evidence="16">
    <location>
        <begin position="286"/>
        <end position="305"/>
    </location>
</feature>
<dbReference type="GO" id="GO:0005794">
    <property type="term" value="C:Golgi apparatus"/>
    <property type="evidence" value="ECO:0007669"/>
    <property type="project" value="UniProtKB-SubCell"/>
</dbReference>
<accession>A0A2D0QN02</accession>
<evidence type="ECO:0000256" key="10">
    <source>
        <dbReference type="ARBA" id="ARBA00023034"/>
    </source>
</evidence>
<feature type="domain" description="AIG1-type G" evidence="17">
    <location>
        <begin position="11"/>
        <end position="211"/>
    </location>
</feature>
<dbReference type="PANTHER" id="PTHR10903:SF170">
    <property type="entry name" value="GTPASE IMAP FAMILY MEMBER 7"/>
    <property type="match status" value="1"/>
</dbReference>
<dbReference type="GO" id="GO:0005739">
    <property type="term" value="C:mitochondrion"/>
    <property type="evidence" value="ECO:0007669"/>
    <property type="project" value="UniProtKB-SubCell"/>
</dbReference>
<evidence type="ECO:0000256" key="3">
    <source>
        <dbReference type="ARBA" id="ARBA00004514"/>
    </source>
</evidence>
<reference evidence="19" key="2">
    <citation type="submission" date="2025-08" db="UniProtKB">
        <authorList>
            <consortium name="RefSeq"/>
        </authorList>
    </citation>
    <scope>IDENTIFICATION</scope>
    <source>
        <tissue evidence="19">Blood</tissue>
    </source>
</reference>
<keyword evidence="7" id="KW-0677">Repeat</keyword>
<keyword evidence="10" id="KW-0333">Golgi apparatus</keyword>
<keyword evidence="18" id="KW-1185">Reference proteome</keyword>
<evidence type="ECO:0000256" key="14">
    <source>
        <dbReference type="ARBA" id="ARBA00073539"/>
    </source>
</evidence>
<keyword evidence="11" id="KW-0496">Mitochondrion</keyword>
<keyword evidence="12" id="KW-0342">GTP-binding</keyword>
<reference evidence="18" key="1">
    <citation type="journal article" date="2016" name="Nat. Commun.">
        <title>The channel catfish genome sequence provides insights into the evolution of scale formation in teleosts.</title>
        <authorList>
            <person name="Liu Z."/>
            <person name="Liu S."/>
            <person name="Yao J."/>
            <person name="Bao L."/>
            <person name="Zhang J."/>
            <person name="Li Y."/>
            <person name="Jiang C."/>
            <person name="Sun L."/>
            <person name="Wang R."/>
            <person name="Zhang Y."/>
            <person name="Zhou T."/>
            <person name="Zeng Q."/>
            <person name="Fu Q."/>
            <person name="Gao S."/>
            <person name="Li N."/>
            <person name="Koren S."/>
            <person name="Jiang Y."/>
            <person name="Zimin A."/>
            <person name="Xu P."/>
            <person name="Phillippy A.M."/>
            <person name="Geng X."/>
            <person name="Song L."/>
            <person name="Sun F."/>
            <person name="Li C."/>
            <person name="Wang X."/>
            <person name="Chen A."/>
            <person name="Jin Y."/>
            <person name="Yuan Z."/>
            <person name="Yang Y."/>
            <person name="Tan S."/>
            <person name="Peatman E."/>
            <person name="Lu J."/>
            <person name="Qin Z."/>
            <person name="Dunham R."/>
            <person name="Li Z."/>
            <person name="Sonstegard T."/>
            <person name="Feng J."/>
            <person name="Danzmann R.G."/>
            <person name="Schroeder S."/>
            <person name="Scheffler B."/>
            <person name="Duke M.V."/>
            <person name="Ballard L."/>
            <person name="Kucuktas H."/>
            <person name="Kaltenboeck L."/>
            <person name="Liu H."/>
            <person name="Armbruster J."/>
            <person name="Xie Y."/>
            <person name="Kirby M.L."/>
            <person name="Tian Y."/>
            <person name="Flanagan M.E."/>
            <person name="Mu W."/>
            <person name="Waldbieser G.C."/>
        </authorList>
    </citation>
    <scope>NUCLEOTIDE SEQUENCE [LARGE SCALE GENOMIC DNA]</scope>
    <source>
        <strain evidence="18">SDA103</strain>
    </source>
</reference>
<dbReference type="Proteomes" id="UP000221080">
    <property type="component" value="Chromosome 3"/>
</dbReference>
<evidence type="ECO:0000256" key="11">
    <source>
        <dbReference type="ARBA" id="ARBA00023128"/>
    </source>
</evidence>
<evidence type="ECO:0000256" key="6">
    <source>
        <dbReference type="ARBA" id="ARBA00022490"/>
    </source>
</evidence>
<dbReference type="PROSITE" id="PS51720">
    <property type="entry name" value="G_AIG1"/>
    <property type="match status" value="1"/>
</dbReference>
<dbReference type="InterPro" id="IPR027417">
    <property type="entry name" value="P-loop_NTPase"/>
</dbReference>
<dbReference type="GO" id="GO:0005829">
    <property type="term" value="C:cytosol"/>
    <property type="evidence" value="ECO:0007669"/>
    <property type="project" value="UniProtKB-SubCell"/>
</dbReference>
<keyword evidence="8" id="KW-0547">Nucleotide-binding</keyword>
<evidence type="ECO:0000256" key="12">
    <source>
        <dbReference type="ARBA" id="ARBA00023134"/>
    </source>
</evidence>
<evidence type="ECO:0000256" key="13">
    <source>
        <dbReference type="ARBA" id="ARBA00056809"/>
    </source>
</evidence>
<dbReference type="FunFam" id="3.40.50.300:FF:000536">
    <property type="entry name" value="GTPase IMAP family member 8"/>
    <property type="match status" value="1"/>
</dbReference>
<evidence type="ECO:0000256" key="2">
    <source>
        <dbReference type="ARBA" id="ARBA00004240"/>
    </source>
</evidence>
<comment type="similarity">
    <text evidence="5">Belongs to the TRAFAC class TrmE-Era-EngA-EngB-Septin-like GTPase superfamily. AIG1/Toc34/Toc159-like paraseptin GTPase family. IAN subfamily.</text>
</comment>
<evidence type="ECO:0000313" key="18">
    <source>
        <dbReference type="Proteomes" id="UP000221080"/>
    </source>
</evidence>
<evidence type="ECO:0000313" key="19">
    <source>
        <dbReference type="RefSeq" id="XP_017319868.1"/>
    </source>
</evidence>
<keyword evidence="9" id="KW-0256">Endoplasmic reticulum</keyword>
<keyword evidence="16" id="KW-1133">Transmembrane helix</keyword>
<dbReference type="InterPro" id="IPR006703">
    <property type="entry name" value="G_AIG1"/>
</dbReference>
<dbReference type="Pfam" id="PF04548">
    <property type="entry name" value="AIG1"/>
    <property type="match status" value="1"/>
</dbReference>
<gene>
    <name evidence="19" type="primary">LOC108263508</name>
</gene>
<comment type="subcellular location">
    <subcellularLocation>
        <location evidence="3">Cytoplasm</location>
        <location evidence="3">Cytosol</location>
    </subcellularLocation>
    <subcellularLocation>
        <location evidence="2">Endoplasmic reticulum</location>
    </subcellularLocation>
    <subcellularLocation>
        <location evidence="4">Golgi apparatus</location>
    </subcellularLocation>
    <subcellularLocation>
        <location evidence="1">Mitochondrion</location>
    </subcellularLocation>
</comment>
<evidence type="ECO:0000256" key="7">
    <source>
        <dbReference type="ARBA" id="ARBA00022737"/>
    </source>
</evidence>
<dbReference type="GeneID" id="108263508"/>
<evidence type="ECO:0000256" key="9">
    <source>
        <dbReference type="ARBA" id="ARBA00022824"/>
    </source>
</evidence>
<feature type="transmembrane region" description="Helical" evidence="16">
    <location>
        <begin position="213"/>
        <end position="233"/>
    </location>
</feature>
<sequence length="310" mass="34831">MSAMETEKGAKEHLRLVLVGLQGVGKSAAGNTILGRGEFRSDISSSALTLQTECREGLVCGRSVIVVDTPGLFNSTLSDTEMKQEMEKAVTLCQPGPHAFLIIIQLGRFTEQERHVMDELTELLGSNISLYSMVLFTYGDKLKKKTIDQFVKEDKYLMKLIGKCGGRYHVFNNSDTENKAQVSDFLEKIDTMIKRRKKHPLYVKSARHVQYPWAKILCITLPVVTLLAVTMMYTKKQVPAESQPSSVKEVVSNEVTKKVIESVPVQPEDVLETSARFWQMLHGVDFNWKGLIPIGLGLGAGWWILRKLRK</sequence>
<evidence type="ECO:0000256" key="8">
    <source>
        <dbReference type="ARBA" id="ARBA00022741"/>
    </source>
</evidence>
<organism evidence="18 19">
    <name type="scientific">Ictalurus punctatus</name>
    <name type="common">Channel catfish</name>
    <name type="synonym">Silurus punctatus</name>
    <dbReference type="NCBI Taxonomy" id="7998"/>
    <lineage>
        <taxon>Eukaryota</taxon>
        <taxon>Metazoa</taxon>
        <taxon>Chordata</taxon>
        <taxon>Craniata</taxon>
        <taxon>Vertebrata</taxon>
        <taxon>Euteleostomi</taxon>
        <taxon>Actinopterygii</taxon>
        <taxon>Neopterygii</taxon>
        <taxon>Teleostei</taxon>
        <taxon>Ostariophysi</taxon>
        <taxon>Siluriformes</taxon>
        <taxon>Ictaluridae</taxon>
        <taxon>Ictalurus</taxon>
    </lineage>
</organism>
<evidence type="ECO:0000256" key="16">
    <source>
        <dbReference type="SAM" id="Phobius"/>
    </source>
</evidence>
<proteinExistence type="inferred from homology"/>
<dbReference type="PANTHER" id="PTHR10903">
    <property type="entry name" value="GTPASE, IMAP FAMILY MEMBER-RELATED"/>
    <property type="match status" value="1"/>
</dbReference>
<comment type="function">
    <text evidence="13">Exerts an anti-apoptotic effect in the immune system and is involved in responses to infections.</text>
</comment>
<name>A0A2D0QN02_ICTPU</name>
<dbReference type="OrthoDB" id="8954335at2759"/>
<evidence type="ECO:0000256" key="5">
    <source>
        <dbReference type="ARBA" id="ARBA00008535"/>
    </source>
</evidence>